<dbReference type="EMBL" id="ML213535">
    <property type="protein sequence ID" value="TFK45960.1"/>
    <property type="molecule type" value="Genomic_DNA"/>
</dbReference>
<dbReference type="OrthoDB" id="3256525at2759"/>
<dbReference type="Gene3D" id="3.80.10.10">
    <property type="entry name" value="Ribonuclease Inhibitor"/>
    <property type="match status" value="1"/>
</dbReference>
<sequence length="439" mass="49499">MLLAGDMVLRRPTASASSSVPAEIWLCILESATLVPESTHEDELYMPQSGRSKRREDQALRDSLVTKRYIVRVCKSWRELASKFLYQTLVIGRGYTIPSLRDTLVNSQSAAGSSSGSRALGWYTRRLDLCVRGQTHVRDATPYEELEHLAEIIRCLPNLAIFTVDVTTKQYPDTMPASIMHALADTCGSSLQVLHWPDSGSRVGRVLDPKPDEWRMLLGRASSLRALRCSDMLFSSRGYDSHQREMPVLPLLTTLTVSNKVCKEYLGPVHPFPSLRHIRYHDCDSCLPHAWRSLLQLYGDQLKTITLILHHFAADTQGHLDLVRELCPHLETLLVCFRSWSRFTPHLWFPPVPRIALMSAKPNSTTGDCMDMFASLSTMQAEEVHTVKIVHTRDIARLRSQKPEALARGLAKLHGCKFDLLDSDGTALRMREGVDVEDL</sequence>
<proteinExistence type="predicted"/>
<keyword evidence="2" id="KW-1185">Reference proteome</keyword>
<dbReference type="InterPro" id="IPR032675">
    <property type="entry name" value="LRR_dom_sf"/>
</dbReference>
<evidence type="ECO:0008006" key="3">
    <source>
        <dbReference type="Google" id="ProtNLM"/>
    </source>
</evidence>
<dbReference type="Proteomes" id="UP000305948">
    <property type="component" value="Unassembled WGS sequence"/>
</dbReference>
<accession>A0A5C3MKZ6</accession>
<gene>
    <name evidence="1" type="ORF">OE88DRAFT_1080620</name>
</gene>
<evidence type="ECO:0000313" key="1">
    <source>
        <dbReference type="EMBL" id="TFK45960.1"/>
    </source>
</evidence>
<name>A0A5C3MKZ6_9AGAM</name>
<dbReference type="AlphaFoldDB" id="A0A5C3MKZ6"/>
<protein>
    <recommendedName>
        <fullName evidence="3">F-box domain-containing protein</fullName>
    </recommendedName>
</protein>
<evidence type="ECO:0000313" key="2">
    <source>
        <dbReference type="Proteomes" id="UP000305948"/>
    </source>
</evidence>
<reference evidence="1 2" key="1">
    <citation type="journal article" date="2019" name="Nat. Ecol. Evol.">
        <title>Megaphylogeny resolves global patterns of mushroom evolution.</title>
        <authorList>
            <person name="Varga T."/>
            <person name="Krizsan K."/>
            <person name="Foldi C."/>
            <person name="Dima B."/>
            <person name="Sanchez-Garcia M."/>
            <person name="Sanchez-Ramirez S."/>
            <person name="Szollosi G.J."/>
            <person name="Szarkandi J.G."/>
            <person name="Papp V."/>
            <person name="Albert L."/>
            <person name="Andreopoulos W."/>
            <person name="Angelini C."/>
            <person name="Antonin V."/>
            <person name="Barry K.W."/>
            <person name="Bougher N.L."/>
            <person name="Buchanan P."/>
            <person name="Buyck B."/>
            <person name="Bense V."/>
            <person name="Catcheside P."/>
            <person name="Chovatia M."/>
            <person name="Cooper J."/>
            <person name="Damon W."/>
            <person name="Desjardin D."/>
            <person name="Finy P."/>
            <person name="Geml J."/>
            <person name="Haridas S."/>
            <person name="Hughes K."/>
            <person name="Justo A."/>
            <person name="Karasinski D."/>
            <person name="Kautmanova I."/>
            <person name="Kiss B."/>
            <person name="Kocsube S."/>
            <person name="Kotiranta H."/>
            <person name="LaButti K.M."/>
            <person name="Lechner B.E."/>
            <person name="Liimatainen K."/>
            <person name="Lipzen A."/>
            <person name="Lukacs Z."/>
            <person name="Mihaltcheva S."/>
            <person name="Morgado L.N."/>
            <person name="Niskanen T."/>
            <person name="Noordeloos M.E."/>
            <person name="Ohm R.A."/>
            <person name="Ortiz-Santana B."/>
            <person name="Ovrebo C."/>
            <person name="Racz N."/>
            <person name="Riley R."/>
            <person name="Savchenko A."/>
            <person name="Shiryaev A."/>
            <person name="Soop K."/>
            <person name="Spirin V."/>
            <person name="Szebenyi C."/>
            <person name="Tomsovsky M."/>
            <person name="Tulloss R.E."/>
            <person name="Uehling J."/>
            <person name="Grigoriev I.V."/>
            <person name="Vagvolgyi C."/>
            <person name="Papp T."/>
            <person name="Martin F.M."/>
            <person name="Miettinen O."/>
            <person name="Hibbett D.S."/>
            <person name="Nagy L.G."/>
        </authorList>
    </citation>
    <scope>NUCLEOTIDE SEQUENCE [LARGE SCALE GENOMIC DNA]</scope>
    <source>
        <strain evidence="1 2">OMC1185</strain>
    </source>
</reference>
<organism evidence="1 2">
    <name type="scientific">Heliocybe sulcata</name>
    <dbReference type="NCBI Taxonomy" id="5364"/>
    <lineage>
        <taxon>Eukaryota</taxon>
        <taxon>Fungi</taxon>
        <taxon>Dikarya</taxon>
        <taxon>Basidiomycota</taxon>
        <taxon>Agaricomycotina</taxon>
        <taxon>Agaricomycetes</taxon>
        <taxon>Gloeophyllales</taxon>
        <taxon>Gloeophyllaceae</taxon>
        <taxon>Heliocybe</taxon>
    </lineage>
</organism>